<sequence length="121" mass="13245">MKFIGRFILHVISNSIAIWLAAKYIVGFTFSGTLTELLVVALALTLINTFIRPFIKIVLGPFVVLTFGLFTIVINAGMLYLLDIWSPALTIQGYAALLWATILIGLVNFVVGLGVKTLESE</sequence>
<evidence type="ECO:0000313" key="3">
    <source>
        <dbReference type="Proteomes" id="UP000034956"/>
    </source>
</evidence>
<dbReference type="PANTHER" id="PTHR37309">
    <property type="entry name" value="SLR0284 PROTEIN"/>
    <property type="match status" value="1"/>
</dbReference>
<gene>
    <name evidence="2" type="ORF">UY23_C0001G0132</name>
</gene>
<name>A0A0G1UBI6_9BACT</name>
<dbReference type="AlphaFoldDB" id="A0A0G1UBI6"/>
<keyword evidence="1" id="KW-0812">Transmembrane</keyword>
<keyword evidence="1" id="KW-1133">Transmembrane helix</keyword>
<reference evidence="2 3" key="1">
    <citation type="journal article" date="2015" name="Nature">
        <title>rRNA introns, odd ribosomes, and small enigmatic genomes across a large radiation of phyla.</title>
        <authorList>
            <person name="Brown C.T."/>
            <person name="Hug L.A."/>
            <person name="Thomas B.C."/>
            <person name="Sharon I."/>
            <person name="Castelle C.J."/>
            <person name="Singh A."/>
            <person name="Wilkins M.J."/>
            <person name="Williams K.H."/>
            <person name="Banfield J.F."/>
        </authorList>
    </citation>
    <scope>NUCLEOTIDE SEQUENCE [LARGE SCALE GENOMIC DNA]</scope>
</reference>
<dbReference type="Proteomes" id="UP000034956">
    <property type="component" value="Unassembled WGS sequence"/>
</dbReference>
<evidence type="ECO:0000256" key="1">
    <source>
        <dbReference type="SAM" id="Phobius"/>
    </source>
</evidence>
<feature type="transmembrane region" description="Helical" evidence="1">
    <location>
        <begin position="94"/>
        <end position="115"/>
    </location>
</feature>
<evidence type="ECO:0000313" key="2">
    <source>
        <dbReference type="EMBL" id="KKU91526.1"/>
    </source>
</evidence>
<dbReference type="PATRIC" id="fig|1618660.3.peg.137"/>
<evidence type="ECO:0008006" key="4">
    <source>
        <dbReference type="Google" id="ProtNLM"/>
    </source>
</evidence>
<protein>
    <recommendedName>
        <fullName evidence="4">Phage holin family protein</fullName>
    </recommendedName>
</protein>
<keyword evidence="1" id="KW-0472">Membrane</keyword>
<organism evidence="2 3">
    <name type="scientific">Candidatus Jorgensenbacteria bacterium GW2011_GWA1_48_11</name>
    <dbReference type="NCBI Taxonomy" id="1618660"/>
    <lineage>
        <taxon>Bacteria</taxon>
        <taxon>Candidatus Joergenseniibacteriota</taxon>
    </lineage>
</organism>
<accession>A0A0G1UBI6</accession>
<comment type="caution">
    <text evidence="2">The sequence shown here is derived from an EMBL/GenBank/DDBJ whole genome shotgun (WGS) entry which is preliminary data.</text>
</comment>
<dbReference type="PANTHER" id="PTHR37309:SF1">
    <property type="entry name" value="SLR0284 PROTEIN"/>
    <property type="match status" value="1"/>
</dbReference>
<feature type="transmembrane region" description="Helical" evidence="1">
    <location>
        <begin position="32"/>
        <end position="51"/>
    </location>
</feature>
<dbReference type="EMBL" id="LCPF01000001">
    <property type="protein sequence ID" value="KKU91526.1"/>
    <property type="molecule type" value="Genomic_DNA"/>
</dbReference>
<feature type="transmembrane region" description="Helical" evidence="1">
    <location>
        <begin position="7"/>
        <end position="26"/>
    </location>
</feature>
<proteinExistence type="predicted"/>
<dbReference type="Pfam" id="PF04020">
    <property type="entry name" value="Phage_holin_4_2"/>
    <property type="match status" value="1"/>
</dbReference>
<feature type="transmembrane region" description="Helical" evidence="1">
    <location>
        <begin position="58"/>
        <end position="82"/>
    </location>
</feature>
<dbReference type="InterPro" id="IPR007165">
    <property type="entry name" value="Phage_holin_4_2"/>
</dbReference>